<comment type="caution">
    <text evidence="2">The sequence shown here is derived from an EMBL/GenBank/DDBJ whole genome shotgun (WGS) entry which is preliminary data.</text>
</comment>
<gene>
    <name evidence="2" type="ORF">EYF80_048784</name>
</gene>
<keyword evidence="1" id="KW-1133">Transmembrane helix</keyword>
<feature type="transmembrane region" description="Helical" evidence="1">
    <location>
        <begin position="20"/>
        <end position="44"/>
    </location>
</feature>
<dbReference type="EMBL" id="SRLO01001139">
    <property type="protein sequence ID" value="TNN41047.1"/>
    <property type="molecule type" value="Genomic_DNA"/>
</dbReference>
<evidence type="ECO:0000256" key="1">
    <source>
        <dbReference type="SAM" id="Phobius"/>
    </source>
</evidence>
<reference evidence="2 3" key="1">
    <citation type="submission" date="2019-03" db="EMBL/GenBank/DDBJ databases">
        <title>First draft genome of Liparis tanakae, snailfish: a comprehensive survey of snailfish specific genes.</title>
        <authorList>
            <person name="Kim W."/>
            <person name="Song I."/>
            <person name="Jeong J.-H."/>
            <person name="Kim D."/>
            <person name="Kim S."/>
            <person name="Ryu S."/>
            <person name="Song J.Y."/>
            <person name="Lee S.K."/>
        </authorList>
    </citation>
    <scope>NUCLEOTIDE SEQUENCE [LARGE SCALE GENOMIC DNA]</scope>
    <source>
        <tissue evidence="2">Muscle</tissue>
    </source>
</reference>
<sequence length="117" mass="13505">MGDERCRGCWVMFVWTSDSFSVSSSLFFLFILTPSFSGCLWLSLLSGVKEERSEGLTARELWWRRVSQRRTTELDLGAAAWTRTRLQDWFSNKLQQSSAALGMEPLPQPRAERQPLQ</sequence>
<evidence type="ECO:0000313" key="3">
    <source>
        <dbReference type="Proteomes" id="UP000314294"/>
    </source>
</evidence>
<keyword evidence="1" id="KW-0472">Membrane</keyword>
<dbReference type="Proteomes" id="UP000314294">
    <property type="component" value="Unassembled WGS sequence"/>
</dbReference>
<keyword evidence="3" id="KW-1185">Reference proteome</keyword>
<dbReference type="AlphaFoldDB" id="A0A4Z2FIK1"/>
<accession>A0A4Z2FIK1</accession>
<organism evidence="2 3">
    <name type="scientific">Liparis tanakae</name>
    <name type="common">Tanaka's snailfish</name>
    <dbReference type="NCBI Taxonomy" id="230148"/>
    <lineage>
        <taxon>Eukaryota</taxon>
        <taxon>Metazoa</taxon>
        <taxon>Chordata</taxon>
        <taxon>Craniata</taxon>
        <taxon>Vertebrata</taxon>
        <taxon>Euteleostomi</taxon>
        <taxon>Actinopterygii</taxon>
        <taxon>Neopterygii</taxon>
        <taxon>Teleostei</taxon>
        <taxon>Neoteleostei</taxon>
        <taxon>Acanthomorphata</taxon>
        <taxon>Eupercaria</taxon>
        <taxon>Perciformes</taxon>
        <taxon>Cottioidei</taxon>
        <taxon>Cottales</taxon>
        <taxon>Liparidae</taxon>
        <taxon>Liparis</taxon>
    </lineage>
</organism>
<name>A0A4Z2FIK1_9TELE</name>
<evidence type="ECO:0000313" key="2">
    <source>
        <dbReference type="EMBL" id="TNN41047.1"/>
    </source>
</evidence>
<proteinExistence type="predicted"/>
<keyword evidence="1" id="KW-0812">Transmembrane</keyword>
<protein>
    <submittedName>
        <fullName evidence="2">Uncharacterized protein</fullName>
    </submittedName>
</protein>